<dbReference type="GO" id="GO:0003677">
    <property type="term" value="F:DNA binding"/>
    <property type="evidence" value="ECO:0007669"/>
    <property type="project" value="UniProtKB-KW"/>
</dbReference>
<dbReference type="InterPro" id="IPR050807">
    <property type="entry name" value="TransReg_Diox_bact_type"/>
</dbReference>
<dbReference type="InterPro" id="IPR001387">
    <property type="entry name" value="Cro/C1-type_HTH"/>
</dbReference>
<keyword evidence="1" id="KW-0238">DNA-binding</keyword>
<dbReference type="PANTHER" id="PTHR46797:SF1">
    <property type="entry name" value="METHYLPHOSPHONATE SYNTHASE"/>
    <property type="match status" value="1"/>
</dbReference>
<reference evidence="3" key="1">
    <citation type="submission" date="2020-08" db="EMBL/GenBank/DDBJ databases">
        <title>Genome public.</title>
        <authorList>
            <person name="Liu C."/>
            <person name="Sun Q."/>
        </authorList>
    </citation>
    <scope>NUCLEOTIDE SEQUENCE</scope>
    <source>
        <strain evidence="3">NSJ-44</strain>
    </source>
</reference>
<evidence type="ECO:0000313" key="4">
    <source>
        <dbReference type="Proteomes" id="UP000654279"/>
    </source>
</evidence>
<dbReference type="EMBL" id="JACRSO010000003">
    <property type="protein sequence ID" value="MBC8529553.1"/>
    <property type="molecule type" value="Genomic_DNA"/>
</dbReference>
<organism evidence="3 4">
    <name type="scientific">Luoshenia tenuis</name>
    <dbReference type="NCBI Taxonomy" id="2763654"/>
    <lineage>
        <taxon>Bacteria</taxon>
        <taxon>Bacillati</taxon>
        <taxon>Bacillota</taxon>
        <taxon>Clostridia</taxon>
        <taxon>Christensenellales</taxon>
        <taxon>Christensenellaceae</taxon>
        <taxon>Luoshenia</taxon>
    </lineage>
</organism>
<dbReference type="SUPFAM" id="SSF47413">
    <property type="entry name" value="lambda repressor-like DNA-binding domains"/>
    <property type="match status" value="1"/>
</dbReference>
<keyword evidence="4" id="KW-1185">Reference proteome</keyword>
<dbReference type="SMART" id="SM00530">
    <property type="entry name" value="HTH_XRE"/>
    <property type="match status" value="1"/>
</dbReference>
<dbReference type="CDD" id="cd00093">
    <property type="entry name" value="HTH_XRE"/>
    <property type="match status" value="1"/>
</dbReference>
<dbReference type="RefSeq" id="WP_138294456.1">
    <property type="nucleotide sequence ID" value="NZ_JACRSO010000003.1"/>
</dbReference>
<proteinExistence type="predicted"/>
<feature type="domain" description="HTH cro/C1-type" evidence="2">
    <location>
        <begin position="17"/>
        <end position="71"/>
    </location>
</feature>
<accession>A0A926D0K7</accession>
<dbReference type="Pfam" id="PF01381">
    <property type="entry name" value="HTH_3"/>
    <property type="match status" value="1"/>
</dbReference>
<sequence length="122" mass="14210">MMKRKTPLPFPESGSCLRYYRELRGYTQEQLAEMVGMAPSYYGYIERGRQMATIAYFYKLSQVLCVPIEALLLPEYREQEEDGLKGVLMAQIGQLTPEECKIAYELLCRIVPMIREQQIKSK</sequence>
<dbReference type="PANTHER" id="PTHR46797">
    <property type="entry name" value="HTH-TYPE TRANSCRIPTIONAL REGULATOR"/>
    <property type="match status" value="1"/>
</dbReference>
<dbReference type="Proteomes" id="UP000654279">
    <property type="component" value="Unassembled WGS sequence"/>
</dbReference>
<dbReference type="PROSITE" id="PS50943">
    <property type="entry name" value="HTH_CROC1"/>
    <property type="match status" value="1"/>
</dbReference>
<evidence type="ECO:0000256" key="1">
    <source>
        <dbReference type="ARBA" id="ARBA00023125"/>
    </source>
</evidence>
<evidence type="ECO:0000313" key="3">
    <source>
        <dbReference type="EMBL" id="MBC8529553.1"/>
    </source>
</evidence>
<protein>
    <submittedName>
        <fullName evidence="3">Helix-turn-helix transcriptional regulator</fullName>
    </submittedName>
</protein>
<dbReference type="Gene3D" id="1.10.260.40">
    <property type="entry name" value="lambda repressor-like DNA-binding domains"/>
    <property type="match status" value="1"/>
</dbReference>
<gene>
    <name evidence="3" type="ORF">H8699_08960</name>
</gene>
<dbReference type="InterPro" id="IPR010982">
    <property type="entry name" value="Lambda_DNA-bd_dom_sf"/>
</dbReference>
<dbReference type="GO" id="GO:0005829">
    <property type="term" value="C:cytosol"/>
    <property type="evidence" value="ECO:0007669"/>
    <property type="project" value="TreeGrafter"/>
</dbReference>
<evidence type="ECO:0000259" key="2">
    <source>
        <dbReference type="PROSITE" id="PS50943"/>
    </source>
</evidence>
<comment type="caution">
    <text evidence="3">The sequence shown here is derived from an EMBL/GenBank/DDBJ whole genome shotgun (WGS) entry which is preliminary data.</text>
</comment>
<dbReference type="AlphaFoldDB" id="A0A926D0K7"/>
<dbReference type="GO" id="GO:0003700">
    <property type="term" value="F:DNA-binding transcription factor activity"/>
    <property type="evidence" value="ECO:0007669"/>
    <property type="project" value="TreeGrafter"/>
</dbReference>
<name>A0A926D0K7_9FIRM</name>